<sequence>MKIFICTTFLIALAIGVKSDNKEDMEKHMMAIGQMCAKEHGITNDQLEAMMNNNLNGLTENQKCAAKCFLEKLEVIDGSGKVNEATVQHYIDDEPSMKDSLHECAKIDHSNVCEKSFQILGCVMAACHGK</sequence>
<evidence type="ECO:0000313" key="6">
    <source>
        <dbReference type="EMBL" id="SSX07974.1"/>
    </source>
</evidence>
<proteinExistence type="inferred from homology"/>
<reference evidence="6" key="1">
    <citation type="submission" date="2018-04" db="EMBL/GenBank/DDBJ databases">
        <authorList>
            <person name="Go L.Y."/>
            <person name="Mitchell J.A."/>
        </authorList>
    </citation>
    <scope>NUCLEOTIDE SEQUENCE</scope>
    <source>
        <tissue evidence="6">Whole organism</tissue>
    </source>
</reference>
<feature type="chain" id="PRO_5036062387" evidence="5">
    <location>
        <begin position="20"/>
        <end position="130"/>
    </location>
</feature>
<comment type="subcellular location">
    <subcellularLocation>
        <location evidence="1">Secreted</location>
    </subcellularLocation>
</comment>
<dbReference type="InterPro" id="IPR006170">
    <property type="entry name" value="PBP/GOBP"/>
</dbReference>
<dbReference type="EMBL" id="UFQT01000960">
    <property type="protein sequence ID" value="SSX28208.1"/>
    <property type="molecule type" value="Genomic_DNA"/>
</dbReference>
<evidence type="ECO:0000256" key="1">
    <source>
        <dbReference type="ARBA" id="ARBA00004613"/>
    </source>
</evidence>
<dbReference type="SMART" id="SM00708">
    <property type="entry name" value="PhBP"/>
    <property type="match status" value="1"/>
</dbReference>
<comment type="similarity">
    <text evidence="2">Belongs to the PBP/GOBP family.</text>
</comment>
<dbReference type="InterPro" id="IPR036728">
    <property type="entry name" value="PBP_GOBP_sf"/>
</dbReference>
<dbReference type="SUPFAM" id="SSF47565">
    <property type="entry name" value="Insect pheromone/odorant-binding proteins"/>
    <property type="match status" value="1"/>
</dbReference>
<accession>A0A336MQF5</accession>
<evidence type="ECO:0000256" key="3">
    <source>
        <dbReference type="ARBA" id="ARBA00022525"/>
    </source>
</evidence>
<evidence type="ECO:0000256" key="2">
    <source>
        <dbReference type="ARBA" id="ARBA00008098"/>
    </source>
</evidence>
<name>A0A336MQF5_CULSO</name>
<dbReference type="PANTHER" id="PTHR11857">
    <property type="entry name" value="ODORANT BINDING PROTEIN-RELATED"/>
    <property type="match status" value="1"/>
</dbReference>
<dbReference type="GO" id="GO:0005615">
    <property type="term" value="C:extracellular space"/>
    <property type="evidence" value="ECO:0007669"/>
    <property type="project" value="TreeGrafter"/>
</dbReference>
<dbReference type="GO" id="GO:0007608">
    <property type="term" value="P:sensory perception of smell"/>
    <property type="evidence" value="ECO:0007669"/>
    <property type="project" value="TreeGrafter"/>
</dbReference>
<gene>
    <name evidence="7" type="primary">CSON015349</name>
</gene>
<organism evidence="7">
    <name type="scientific">Culicoides sonorensis</name>
    <name type="common">Biting midge</name>
    <dbReference type="NCBI Taxonomy" id="179676"/>
    <lineage>
        <taxon>Eukaryota</taxon>
        <taxon>Metazoa</taxon>
        <taxon>Ecdysozoa</taxon>
        <taxon>Arthropoda</taxon>
        <taxon>Hexapoda</taxon>
        <taxon>Insecta</taxon>
        <taxon>Pterygota</taxon>
        <taxon>Neoptera</taxon>
        <taxon>Endopterygota</taxon>
        <taxon>Diptera</taxon>
        <taxon>Nematocera</taxon>
        <taxon>Chironomoidea</taxon>
        <taxon>Ceratopogonidae</taxon>
        <taxon>Ceratopogoninae</taxon>
        <taxon>Culicoides</taxon>
        <taxon>Monoculicoides</taxon>
    </lineage>
</organism>
<dbReference type="CDD" id="cd23992">
    <property type="entry name" value="PBP_GOBP"/>
    <property type="match status" value="1"/>
</dbReference>
<protein>
    <submittedName>
        <fullName evidence="7">CSON015349 protein</fullName>
    </submittedName>
</protein>
<dbReference type="EMBL" id="UFQS01000960">
    <property type="protein sequence ID" value="SSX07974.1"/>
    <property type="molecule type" value="Genomic_DNA"/>
</dbReference>
<keyword evidence="4 5" id="KW-0732">Signal</keyword>
<dbReference type="Gene3D" id="1.10.238.20">
    <property type="entry name" value="Pheromone/general odorant binding protein domain"/>
    <property type="match status" value="1"/>
</dbReference>
<feature type="signal peptide" evidence="5">
    <location>
        <begin position="1"/>
        <end position="19"/>
    </location>
</feature>
<dbReference type="Pfam" id="PF01395">
    <property type="entry name" value="PBP_GOBP"/>
    <property type="match status" value="1"/>
</dbReference>
<dbReference type="VEuPathDB" id="VectorBase:CSON015349"/>
<reference evidence="7" key="2">
    <citation type="submission" date="2018-07" db="EMBL/GenBank/DDBJ databases">
        <authorList>
            <person name="Quirk P.G."/>
            <person name="Krulwich T.A."/>
        </authorList>
    </citation>
    <scope>NUCLEOTIDE SEQUENCE</scope>
</reference>
<evidence type="ECO:0000256" key="4">
    <source>
        <dbReference type="ARBA" id="ARBA00022729"/>
    </source>
</evidence>
<evidence type="ECO:0000313" key="7">
    <source>
        <dbReference type="EMBL" id="SSX28208.1"/>
    </source>
</evidence>
<evidence type="ECO:0000256" key="5">
    <source>
        <dbReference type="SAM" id="SignalP"/>
    </source>
</evidence>
<dbReference type="AlphaFoldDB" id="A0A336MQF5"/>
<dbReference type="GO" id="GO:0005549">
    <property type="term" value="F:odorant binding"/>
    <property type="evidence" value="ECO:0007669"/>
    <property type="project" value="InterPro"/>
</dbReference>
<keyword evidence="3" id="KW-0964">Secreted</keyword>